<dbReference type="InterPro" id="IPR026444">
    <property type="entry name" value="Secre_tail"/>
</dbReference>
<gene>
    <name evidence="3" type="ORF">FHS57_002934</name>
</gene>
<organism evidence="3 4">
    <name type="scientific">Runella defluvii</name>
    <dbReference type="NCBI Taxonomy" id="370973"/>
    <lineage>
        <taxon>Bacteria</taxon>
        <taxon>Pseudomonadati</taxon>
        <taxon>Bacteroidota</taxon>
        <taxon>Cytophagia</taxon>
        <taxon>Cytophagales</taxon>
        <taxon>Spirosomataceae</taxon>
        <taxon>Runella</taxon>
    </lineage>
</organism>
<sequence length="829" mass="85228">MRLFKRTGVLLFLGVIAWMNTWAQTPTITTTDVSGAAACAGATLSVAFTPSNVPTPAKRTYTVQLSGTGGTFTSPTALASGATSPIVVTLPATAPNGEYRLRVVSDTTGITSVPTSIFTMLRRPTATLSGDTTITLGGTATLTVVFTGNGPWTYTFTNTNTGTTLTSPLKGIVQPTVSTTYALQSVSNVCGAGTVAGSARVRVLPIITPTFASTSVCAGSTGTVAFVTTGTFESTAAVTYTAQVSDSTGSFTSPVAIGTGTASPLQVTFPASLLAGKNYKVRVIASASATSVGSGVFAIQALPTATLSGSTTIGVGESAKLTLDFTGEGPWTYVLSNDQTATVNTTPALVTVSPTTTTTYSVKSVRNACGTAPTPTSTVQVKVNPRVSAADVALGSVCVGSVISLPFVVTGTFEGAVTYTVQLSDATGSFTAPRALATGTSSPISTTIPANVAAGAAYRLRVVASVTSTSVNSASFIIKVRPTAVLSGAASVNFGESTTLPVTLTGDGPWSLALSDGTTTTSEVTPAQVTVKPTQTTVYQLTSVRNSCGEGTVSGIASVTVIPRVITENITSGICSGKEFEVKFSLGGGTLPANTVFQAQLSDSLGNFTNAVIIGTGSRSPILANIPAIPNANGYRIRVVVVGSTTVTSQPTSPFLLGRRPTAALSGGVATPLKPGDELLLVIQFTGDAPWTYTMSDNTMGTTNETPVLITVKPTLPTTYTLSSVSNSCGTGTVSGSVTANVVITGVEEEQEKIIVGPNPLSDRLHLTIDIPTATEWQIIDVQGRVYQKRQWTAGEYRDEINTQALPNGLYFLRIKVSDKWLERKLLKQ</sequence>
<evidence type="ECO:0000313" key="3">
    <source>
        <dbReference type="EMBL" id="MBB3838928.1"/>
    </source>
</evidence>
<feature type="domain" description="Secretion system C-terminal sorting" evidence="2">
    <location>
        <begin position="758"/>
        <end position="820"/>
    </location>
</feature>
<keyword evidence="1" id="KW-0732">Signal</keyword>
<feature type="chain" id="PRO_5031184332" description="Secretion system C-terminal sorting domain-containing protein" evidence="1">
    <location>
        <begin position="24"/>
        <end position="829"/>
    </location>
</feature>
<keyword evidence="4" id="KW-1185">Reference proteome</keyword>
<evidence type="ECO:0000256" key="1">
    <source>
        <dbReference type="SAM" id="SignalP"/>
    </source>
</evidence>
<dbReference type="AlphaFoldDB" id="A0A7W5ZL87"/>
<reference evidence="3 4" key="1">
    <citation type="submission" date="2020-08" db="EMBL/GenBank/DDBJ databases">
        <title>Genomic Encyclopedia of Type Strains, Phase IV (KMG-IV): sequencing the most valuable type-strain genomes for metagenomic binning, comparative biology and taxonomic classification.</title>
        <authorList>
            <person name="Goeker M."/>
        </authorList>
    </citation>
    <scope>NUCLEOTIDE SEQUENCE [LARGE SCALE GENOMIC DNA]</scope>
    <source>
        <strain evidence="3 4">DSM 17976</strain>
    </source>
</reference>
<dbReference type="EMBL" id="JACIBY010000005">
    <property type="protein sequence ID" value="MBB3838928.1"/>
    <property type="molecule type" value="Genomic_DNA"/>
</dbReference>
<dbReference type="RefSeq" id="WP_183974736.1">
    <property type="nucleotide sequence ID" value="NZ_JACIBY010000005.1"/>
</dbReference>
<proteinExistence type="predicted"/>
<evidence type="ECO:0000313" key="4">
    <source>
        <dbReference type="Proteomes" id="UP000541352"/>
    </source>
</evidence>
<dbReference type="Pfam" id="PF18962">
    <property type="entry name" value="Por_Secre_tail"/>
    <property type="match status" value="1"/>
</dbReference>
<feature type="signal peptide" evidence="1">
    <location>
        <begin position="1"/>
        <end position="23"/>
    </location>
</feature>
<comment type="caution">
    <text evidence="3">The sequence shown here is derived from an EMBL/GenBank/DDBJ whole genome shotgun (WGS) entry which is preliminary data.</text>
</comment>
<accession>A0A7W5ZL87</accession>
<evidence type="ECO:0000259" key="2">
    <source>
        <dbReference type="Pfam" id="PF18962"/>
    </source>
</evidence>
<name>A0A7W5ZL87_9BACT</name>
<dbReference type="NCBIfam" id="TIGR04183">
    <property type="entry name" value="Por_Secre_tail"/>
    <property type="match status" value="1"/>
</dbReference>
<dbReference type="Proteomes" id="UP000541352">
    <property type="component" value="Unassembled WGS sequence"/>
</dbReference>
<protein>
    <recommendedName>
        <fullName evidence="2">Secretion system C-terminal sorting domain-containing protein</fullName>
    </recommendedName>
</protein>